<organism evidence="5 6">
    <name type="scientific">Marisediminicola antarctica</name>
    <dbReference type="NCBI Taxonomy" id="674079"/>
    <lineage>
        <taxon>Bacteria</taxon>
        <taxon>Bacillati</taxon>
        <taxon>Actinomycetota</taxon>
        <taxon>Actinomycetes</taxon>
        <taxon>Micrococcales</taxon>
        <taxon>Microbacteriaceae</taxon>
        <taxon>Marisediminicola</taxon>
    </lineage>
</organism>
<proteinExistence type="inferred from homology"/>
<dbReference type="PIRSF" id="PIRSF006078">
    <property type="entry name" value="GlxK"/>
    <property type="match status" value="1"/>
</dbReference>
<sequence>MTARLTVVMAPDSFKGTATAVDAAAALAVGWHAVRPSDEVMLAPMADGGEGTIDTIAAAVPGARRMPERVQGPVGRGHDGLVDAEWLLLPGTWPGEGPTGVVELAAASGITHLDPLAPMAAHTRGFGQLIERALEAGVDRLLLAIGGSASTDGGTGALAALGARFLDDAGVEVRPGGAGLRDIERADLSALLPLPAGGAVVLGDVTNPLLGEKGAAAVFGPQKGATPAQMAELDAGLRRLSGVLSVDPETPGAGAAGGTGFALLAWGAAMTPGAAAVADAIGLADSIRSADVVITGEGRFDDQSSGGKVPSRVLALADTGGAAAMLVAGRIDADTHGFAASVSLSDLAGGTDAALADPLRWLRAAGELLAGAL</sequence>
<dbReference type="GO" id="GO:0031388">
    <property type="term" value="P:organic acid phosphorylation"/>
    <property type="evidence" value="ECO:0007669"/>
    <property type="project" value="UniProtKB-UniRule"/>
</dbReference>
<comment type="similarity">
    <text evidence="1 4">Belongs to the glycerate kinase type-1 family.</text>
</comment>
<evidence type="ECO:0000313" key="5">
    <source>
        <dbReference type="EMBL" id="QHO68355.1"/>
    </source>
</evidence>
<name>A0A7L5AFC8_9MICO</name>
<dbReference type="SUPFAM" id="SSF110738">
    <property type="entry name" value="Glycerate kinase I"/>
    <property type="match status" value="1"/>
</dbReference>
<dbReference type="RefSeq" id="WP_161884711.1">
    <property type="nucleotide sequence ID" value="NZ_CP017146.1"/>
</dbReference>
<evidence type="ECO:0000256" key="3">
    <source>
        <dbReference type="ARBA" id="ARBA00022777"/>
    </source>
</evidence>
<keyword evidence="3 4" id="KW-0418">Kinase</keyword>
<dbReference type="Gene3D" id="3.40.50.10350">
    <property type="entry name" value="Glycerate kinase, domain 1"/>
    <property type="match status" value="1"/>
</dbReference>
<dbReference type="Proteomes" id="UP000464507">
    <property type="component" value="Chromosome"/>
</dbReference>
<dbReference type="GO" id="GO:0008887">
    <property type="term" value="F:glycerate kinase activity"/>
    <property type="evidence" value="ECO:0007669"/>
    <property type="project" value="UniProtKB-UniRule"/>
</dbReference>
<dbReference type="NCBIfam" id="TIGR00045">
    <property type="entry name" value="glycerate kinase"/>
    <property type="match status" value="1"/>
</dbReference>
<dbReference type="PANTHER" id="PTHR21599">
    <property type="entry name" value="GLYCERATE KINASE"/>
    <property type="match status" value="1"/>
</dbReference>
<dbReference type="InterPro" id="IPR036129">
    <property type="entry name" value="Glycerate_kinase_sf"/>
</dbReference>
<dbReference type="KEGG" id="mant:BHD05_00560"/>
<accession>A0A7L5AFC8</accession>
<evidence type="ECO:0000256" key="1">
    <source>
        <dbReference type="ARBA" id="ARBA00006284"/>
    </source>
</evidence>
<evidence type="ECO:0000256" key="4">
    <source>
        <dbReference type="PIRNR" id="PIRNR006078"/>
    </source>
</evidence>
<gene>
    <name evidence="5" type="ORF">BHD05_00560</name>
</gene>
<dbReference type="InterPro" id="IPR018193">
    <property type="entry name" value="Glyc_kinase_flavodox-like_fold"/>
</dbReference>
<keyword evidence="2 4" id="KW-0808">Transferase</keyword>
<dbReference type="AlphaFoldDB" id="A0A7L5AFC8"/>
<keyword evidence="6" id="KW-1185">Reference proteome</keyword>
<dbReference type="InterPro" id="IPR004381">
    <property type="entry name" value="Glycerate_kinase"/>
</dbReference>
<dbReference type="EMBL" id="CP017146">
    <property type="protein sequence ID" value="QHO68355.1"/>
    <property type="molecule type" value="Genomic_DNA"/>
</dbReference>
<dbReference type="PANTHER" id="PTHR21599:SF0">
    <property type="entry name" value="GLYCERATE KINASE"/>
    <property type="match status" value="1"/>
</dbReference>
<evidence type="ECO:0000313" key="6">
    <source>
        <dbReference type="Proteomes" id="UP000464507"/>
    </source>
</evidence>
<evidence type="ECO:0000256" key="2">
    <source>
        <dbReference type="ARBA" id="ARBA00022679"/>
    </source>
</evidence>
<dbReference type="OrthoDB" id="9774290at2"/>
<dbReference type="Gene3D" id="3.90.1510.10">
    <property type="entry name" value="Glycerate kinase, domain 2"/>
    <property type="match status" value="1"/>
</dbReference>
<reference evidence="5 6" key="1">
    <citation type="submission" date="2016-09" db="EMBL/GenBank/DDBJ databases">
        <title>Complete genome sequence of microbes from the polar regions.</title>
        <authorList>
            <person name="Liao L."/>
            <person name="Chen B."/>
        </authorList>
    </citation>
    <scope>NUCLEOTIDE SEQUENCE [LARGE SCALE GENOMIC DNA]</scope>
    <source>
        <strain evidence="5 6">ZS314</strain>
    </source>
</reference>
<dbReference type="Pfam" id="PF02595">
    <property type="entry name" value="Gly_kinase"/>
    <property type="match status" value="1"/>
</dbReference>
<protein>
    <submittedName>
        <fullName evidence="5">Glycerate kinase</fullName>
    </submittedName>
</protein>
<dbReference type="InterPro" id="IPR018197">
    <property type="entry name" value="Glycerate_kinase_RE-like"/>
</dbReference>